<dbReference type="EMBL" id="CAJVCH010555088">
    <property type="protein sequence ID" value="CAG7830280.1"/>
    <property type="molecule type" value="Genomic_DNA"/>
</dbReference>
<keyword evidence="2" id="KW-1185">Reference proteome</keyword>
<accession>A0A8J2PNI6</accession>
<proteinExistence type="predicted"/>
<dbReference type="AlphaFoldDB" id="A0A8J2PNI6"/>
<gene>
    <name evidence="1" type="ORF">AFUS01_LOCUS40093</name>
</gene>
<protein>
    <submittedName>
        <fullName evidence="1">Uncharacterized protein</fullName>
    </submittedName>
</protein>
<evidence type="ECO:0000313" key="1">
    <source>
        <dbReference type="EMBL" id="CAG7830280.1"/>
    </source>
</evidence>
<dbReference type="Proteomes" id="UP000708208">
    <property type="component" value="Unassembled WGS sequence"/>
</dbReference>
<comment type="caution">
    <text evidence="1">The sequence shown here is derived from an EMBL/GenBank/DDBJ whole genome shotgun (WGS) entry which is preliminary data.</text>
</comment>
<name>A0A8J2PNI6_9HEXA</name>
<evidence type="ECO:0000313" key="2">
    <source>
        <dbReference type="Proteomes" id="UP000708208"/>
    </source>
</evidence>
<feature type="non-terminal residue" evidence="1">
    <location>
        <position position="1"/>
    </location>
</feature>
<organism evidence="1 2">
    <name type="scientific">Allacma fusca</name>
    <dbReference type="NCBI Taxonomy" id="39272"/>
    <lineage>
        <taxon>Eukaryota</taxon>
        <taxon>Metazoa</taxon>
        <taxon>Ecdysozoa</taxon>
        <taxon>Arthropoda</taxon>
        <taxon>Hexapoda</taxon>
        <taxon>Collembola</taxon>
        <taxon>Symphypleona</taxon>
        <taxon>Sminthuridae</taxon>
        <taxon>Allacma</taxon>
    </lineage>
</organism>
<sequence>MELGEVMEYVSHCDNNLFIDKLRTFESQFEDVELYAWNHINNREFTRFGLNDTLNDCHESEGIFPSMFPKGWQFCNPKADTLMNVLNTLVSSGIFDERALLLVFQIKTAAKRIQYFQPDNGTNTLYSL</sequence>
<reference evidence="1" key="1">
    <citation type="submission" date="2021-06" db="EMBL/GenBank/DDBJ databases">
        <authorList>
            <person name="Hodson N. C."/>
            <person name="Mongue J. A."/>
            <person name="Jaron S. K."/>
        </authorList>
    </citation>
    <scope>NUCLEOTIDE SEQUENCE</scope>
</reference>